<evidence type="ECO:0000259" key="9">
    <source>
        <dbReference type="PROSITE" id="PS51195"/>
    </source>
</evidence>
<evidence type="ECO:0000256" key="6">
    <source>
        <dbReference type="PROSITE-ProRule" id="PRU00552"/>
    </source>
</evidence>
<dbReference type="InterPro" id="IPR001650">
    <property type="entry name" value="Helicase_C-like"/>
</dbReference>
<protein>
    <recommendedName>
        <fullName evidence="1">RNA helicase</fullName>
        <ecNumber evidence="1">3.6.4.13</ecNumber>
    </recommendedName>
</protein>
<dbReference type="InterPro" id="IPR000629">
    <property type="entry name" value="RNA-helicase_DEAD-box_CS"/>
</dbReference>
<gene>
    <name evidence="11" type="primary">LOC105368507</name>
</gene>
<dbReference type="InterPro" id="IPR027417">
    <property type="entry name" value="P-loop_NTPase"/>
</dbReference>
<dbReference type="RefSeq" id="XP_011505823.1">
    <property type="nucleotide sequence ID" value="XM_011507521.1"/>
</dbReference>
<dbReference type="GO" id="GO:0003676">
    <property type="term" value="F:nucleic acid binding"/>
    <property type="evidence" value="ECO:0007669"/>
    <property type="project" value="InterPro"/>
</dbReference>
<keyword evidence="4 11" id="KW-0347">Helicase</keyword>
<feature type="domain" description="Helicase ATP-binding" evidence="7">
    <location>
        <begin position="55"/>
        <end position="225"/>
    </location>
</feature>
<dbReference type="InterPro" id="IPR014014">
    <property type="entry name" value="RNA_helicase_DEAD_Q_motif"/>
</dbReference>
<dbReference type="PANTHER" id="PTHR47959:SF1">
    <property type="entry name" value="ATP-DEPENDENT RNA HELICASE DBPA"/>
    <property type="match status" value="1"/>
</dbReference>
<dbReference type="PROSITE" id="PS00039">
    <property type="entry name" value="DEAD_ATP_HELICASE"/>
    <property type="match status" value="1"/>
</dbReference>
<keyword evidence="5" id="KW-0067">ATP-binding</keyword>
<dbReference type="GO" id="GO:0005829">
    <property type="term" value="C:cytosol"/>
    <property type="evidence" value="ECO:0007669"/>
    <property type="project" value="TreeGrafter"/>
</dbReference>
<dbReference type="InterPro" id="IPR014001">
    <property type="entry name" value="Helicase_ATP-bd"/>
</dbReference>
<sequence length="1003" mass="114519">MVQNIAHDLTAKERTADIEIDENVTFHEMGLSQRVLDGLLTCGFYKPSPIQFKSIPLGRCGFDLIIRAKSGTGKTAVFGVIALDMIDIEINCIQVLILAPTREVAIQIKEVLTALGCKIKGLIVESFIGGSTIESDRKKLSNCHIAVGAPGRVKHLIDKGYLKVDHTRLFILDEADKLMEDSFQKDINYIFSILPLNKQVISSSATYPGNLEVFLQSYMQTPMLSTADNDEPILIGLKQFVSVIASHPNAMRQVQIKIEELVKIFKNVPFKQCLVFTNYQTRAQSISNTINSLGFSSNYIIGNQNMDKRIDTINKLKHFKCKILLTTDLTARGIDAENVNLIVNLDIPIDSATYLHRIGRAGRYGSHGLIINIISQKELNKFKNLLLSVGGKQFSINKLMKKYPDNIWTADDSTFDKIQAAQETIDNKICVEKVDIEGINEVSSSDEDFVDIQCIQLPSEKSYLNHITETTDVESNSQVDEGLELKEYFRENNLCDVSVKVSDEPTTLEILNGCKHVAINLNKVLDNDSCETVDMNELMDIKESLKVNFIKRDNSSSNNSELDFDKKSADTIISPEVNIQKIIEESKIHFKHDVFESEEFQILKKFNVNMNKTLANDKILEDTSYQAYCWKNKLTHEMILLELMLPKNVKSISVINFYTALRMFYNLQKKALLCIYPEIRDDNEMKEASLNAEDTLNKSLQIYQGRDVLKTEYNLLSEEKFEFYYPYSTDIRNPLPNLLISCNELSQYINAVNYLQSNKDMFKIWYRKRRLLCLMDNDAKEILSERIENNHKVNYDELAKIISGTVIKKNSSSSTCKDSSSVSEIVPTHADNGLQSKVCKFREKNEKQSQFTPLIASNISYNNFNQSYFNGNIERVDKMANNAESEETIDDLECNNSFESQASSNAFNFKNYNKIGNNMNVESSNQFSNTFQSIQNNVMVHDNYQDACNSMNHVCYGNSNYCDFVNNDNSEVEEFFINLRQQTNQIHLQEYYYHIFEMLMIIN</sequence>
<feature type="short sequence motif" description="Q motif" evidence="6">
    <location>
        <begin position="24"/>
        <end position="52"/>
    </location>
</feature>
<dbReference type="AlphaFoldDB" id="A0AAJ7E2V9"/>
<dbReference type="PROSITE" id="PS51195">
    <property type="entry name" value="Q_MOTIF"/>
    <property type="match status" value="1"/>
</dbReference>
<evidence type="ECO:0000259" key="8">
    <source>
        <dbReference type="PROSITE" id="PS51194"/>
    </source>
</evidence>
<evidence type="ECO:0000256" key="2">
    <source>
        <dbReference type="ARBA" id="ARBA00022741"/>
    </source>
</evidence>
<dbReference type="EC" id="3.6.4.13" evidence="1"/>
<dbReference type="GO" id="GO:0003724">
    <property type="term" value="F:RNA helicase activity"/>
    <property type="evidence" value="ECO:0007669"/>
    <property type="project" value="UniProtKB-EC"/>
</dbReference>
<organism evidence="10 11">
    <name type="scientific">Ceratosolen solmsi marchali</name>
    <dbReference type="NCBI Taxonomy" id="326594"/>
    <lineage>
        <taxon>Eukaryota</taxon>
        <taxon>Metazoa</taxon>
        <taxon>Ecdysozoa</taxon>
        <taxon>Arthropoda</taxon>
        <taxon>Hexapoda</taxon>
        <taxon>Insecta</taxon>
        <taxon>Pterygota</taxon>
        <taxon>Neoptera</taxon>
        <taxon>Endopterygota</taxon>
        <taxon>Hymenoptera</taxon>
        <taxon>Apocrita</taxon>
        <taxon>Proctotrupomorpha</taxon>
        <taxon>Chalcidoidea</taxon>
        <taxon>Agaonidae</taxon>
        <taxon>Agaoninae</taxon>
        <taxon>Ceratosolen</taxon>
    </lineage>
</organism>
<dbReference type="PANTHER" id="PTHR47959">
    <property type="entry name" value="ATP-DEPENDENT RNA HELICASE RHLE-RELATED"/>
    <property type="match status" value="1"/>
</dbReference>
<dbReference type="KEGG" id="csol:105368507"/>
<dbReference type="InterPro" id="IPR050079">
    <property type="entry name" value="DEAD_box_RNA_helicase"/>
</dbReference>
<dbReference type="SMART" id="SM00487">
    <property type="entry name" value="DEXDc"/>
    <property type="match status" value="1"/>
</dbReference>
<dbReference type="Pfam" id="PF00271">
    <property type="entry name" value="Helicase_C"/>
    <property type="match status" value="1"/>
</dbReference>
<dbReference type="CDD" id="cd18787">
    <property type="entry name" value="SF2_C_DEAD"/>
    <property type="match status" value="1"/>
</dbReference>
<dbReference type="Pfam" id="PF00270">
    <property type="entry name" value="DEAD"/>
    <property type="match status" value="1"/>
</dbReference>
<dbReference type="GO" id="GO:0010468">
    <property type="term" value="P:regulation of gene expression"/>
    <property type="evidence" value="ECO:0007669"/>
    <property type="project" value="UniProtKB-ARBA"/>
</dbReference>
<dbReference type="CDD" id="cd17943">
    <property type="entry name" value="DEADc_DDX20"/>
    <property type="match status" value="1"/>
</dbReference>
<evidence type="ECO:0000256" key="3">
    <source>
        <dbReference type="ARBA" id="ARBA00022801"/>
    </source>
</evidence>
<dbReference type="GeneID" id="105368507"/>
<evidence type="ECO:0000256" key="4">
    <source>
        <dbReference type="ARBA" id="ARBA00022806"/>
    </source>
</evidence>
<feature type="domain" description="Helicase C-terminal" evidence="8">
    <location>
        <begin position="257"/>
        <end position="404"/>
    </location>
</feature>
<keyword evidence="10" id="KW-1185">Reference proteome</keyword>
<dbReference type="PROSITE" id="PS51192">
    <property type="entry name" value="HELICASE_ATP_BIND_1"/>
    <property type="match status" value="1"/>
</dbReference>
<dbReference type="PROSITE" id="PS51194">
    <property type="entry name" value="HELICASE_CTER"/>
    <property type="match status" value="1"/>
</dbReference>
<dbReference type="Gene3D" id="3.40.50.300">
    <property type="entry name" value="P-loop containing nucleotide triphosphate hydrolases"/>
    <property type="match status" value="2"/>
</dbReference>
<dbReference type="GO" id="GO:0005524">
    <property type="term" value="F:ATP binding"/>
    <property type="evidence" value="ECO:0007669"/>
    <property type="project" value="UniProtKB-KW"/>
</dbReference>
<dbReference type="Proteomes" id="UP000695007">
    <property type="component" value="Unplaced"/>
</dbReference>
<dbReference type="SUPFAM" id="SSF52540">
    <property type="entry name" value="P-loop containing nucleoside triphosphate hydrolases"/>
    <property type="match status" value="1"/>
</dbReference>
<proteinExistence type="predicted"/>
<feature type="domain" description="DEAD-box RNA helicase Q" evidence="9">
    <location>
        <begin position="24"/>
        <end position="52"/>
    </location>
</feature>
<dbReference type="InterPro" id="IPR011545">
    <property type="entry name" value="DEAD/DEAH_box_helicase_dom"/>
</dbReference>
<evidence type="ECO:0000259" key="7">
    <source>
        <dbReference type="PROSITE" id="PS51192"/>
    </source>
</evidence>
<keyword evidence="3" id="KW-0378">Hydrolase</keyword>
<accession>A0AAJ7E2V9</accession>
<evidence type="ECO:0000256" key="1">
    <source>
        <dbReference type="ARBA" id="ARBA00012552"/>
    </source>
</evidence>
<keyword evidence="2" id="KW-0547">Nucleotide-binding</keyword>
<name>A0AAJ7E2V9_9HYME</name>
<evidence type="ECO:0000256" key="5">
    <source>
        <dbReference type="ARBA" id="ARBA00022840"/>
    </source>
</evidence>
<evidence type="ECO:0000313" key="10">
    <source>
        <dbReference type="Proteomes" id="UP000695007"/>
    </source>
</evidence>
<evidence type="ECO:0000313" key="11">
    <source>
        <dbReference type="RefSeq" id="XP_011505823.1"/>
    </source>
</evidence>
<dbReference type="SMART" id="SM00490">
    <property type="entry name" value="HELICc"/>
    <property type="match status" value="1"/>
</dbReference>
<dbReference type="GO" id="GO:0016787">
    <property type="term" value="F:hydrolase activity"/>
    <property type="evidence" value="ECO:0007669"/>
    <property type="project" value="UniProtKB-KW"/>
</dbReference>
<reference evidence="11" key="1">
    <citation type="submission" date="2025-08" db="UniProtKB">
        <authorList>
            <consortium name="RefSeq"/>
        </authorList>
    </citation>
    <scope>IDENTIFICATION</scope>
</reference>